<keyword evidence="1" id="KW-0472">Membrane</keyword>
<evidence type="ECO:0000256" key="1">
    <source>
        <dbReference type="SAM" id="Phobius"/>
    </source>
</evidence>
<evidence type="ECO:0000313" key="3">
    <source>
        <dbReference type="Proteomes" id="UP000827556"/>
    </source>
</evidence>
<organism evidence="2 3">
    <name type="scientific">Methanoculleus virus Blf4</name>
    <dbReference type="NCBI Taxonomy" id="3070925"/>
    <lineage>
        <taxon>Viruses</taxon>
        <taxon>Duplodnaviria</taxon>
        <taxon>Heunggongvirae</taxon>
        <taxon>Uroviricota</taxon>
        <taxon>Caudoviricetes</taxon>
        <taxon>Pungoviridae</taxon>
        <taxon>Flagovirus</taxon>
        <taxon>Flagovirus limi</taxon>
    </lineage>
</organism>
<keyword evidence="3" id="KW-1185">Reference proteome</keyword>
<name>A0AA48X7C9_9CAUD</name>
<proteinExistence type="predicted"/>
<reference evidence="3" key="1">
    <citation type="submission" date="2021-05" db="EMBL/GenBank/DDBJ databases">
        <authorList>
            <person name="Kupczok A."/>
            <person name="Weidenbach K."/>
            <person name="Wolf S."/>
            <person name="Fischer M.A."/>
            <person name="Kern T."/>
            <person name="Reetz J."/>
            <person name="Urbanska N."/>
            <person name="Kunzel S."/>
            <person name="Schmitz R.A."/>
            <person name="Rother M."/>
        </authorList>
    </citation>
    <scope>NUCLEOTIDE SEQUENCE [LARGE SCALE GENOMIC DNA]</scope>
</reference>
<feature type="transmembrane region" description="Helical" evidence="1">
    <location>
        <begin position="61"/>
        <end position="82"/>
    </location>
</feature>
<dbReference type="EMBL" id="MZ171369">
    <property type="protein sequence ID" value="QXM18635.1"/>
    <property type="molecule type" value="Genomic_DNA"/>
</dbReference>
<keyword evidence="1" id="KW-1133">Transmembrane helix</keyword>
<accession>A0AA48X7C9</accession>
<protein>
    <submittedName>
        <fullName evidence="2">Uncharacterized protein</fullName>
    </submittedName>
</protein>
<evidence type="ECO:0000313" key="2">
    <source>
        <dbReference type="EMBL" id="QXM18635.1"/>
    </source>
</evidence>
<keyword evidence="1" id="KW-0812">Transmembrane</keyword>
<dbReference type="Proteomes" id="UP000827556">
    <property type="component" value="Segment"/>
</dbReference>
<sequence length="83" mass="9150">MSDDDLRALIYESRQDAAATRRDIKWIKEALTEMKDANKAQDGRIAEIKARQDRQIGRDGAIAAAISAVVAFFTALASGGWLR</sequence>